<organism evidence="3 4">
    <name type="scientific">Kineosporia corallincola</name>
    <dbReference type="NCBI Taxonomy" id="2835133"/>
    <lineage>
        <taxon>Bacteria</taxon>
        <taxon>Bacillati</taxon>
        <taxon>Actinomycetota</taxon>
        <taxon>Actinomycetes</taxon>
        <taxon>Kineosporiales</taxon>
        <taxon>Kineosporiaceae</taxon>
        <taxon>Kineosporia</taxon>
    </lineage>
</organism>
<reference evidence="3 4" key="1">
    <citation type="submission" date="2021-05" db="EMBL/GenBank/DDBJ databases">
        <title>Kineosporia and Streptomyces sp. nov. two new marine actinobacteria isolated from Coral.</title>
        <authorList>
            <person name="Buangrab K."/>
            <person name="Sutthacheep M."/>
            <person name="Yeemin T."/>
            <person name="Harunari E."/>
            <person name="Igarashi Y."/>
            <person name="Kanchanasin P."/>
            <person name="Tanasupawat S."/>
            <person name="Phongsopitanun W."/>
        </authorList>
    </citation>
    <scope>NUCLEOTIDE SEQUENCE [LARGE SCALE GENOMIC DNA]</scope>
    <source>
        <strain evidence="3 4">J2-2</strain>
    </source>
</reference>
<sequence>MSKRSVKVGALLATPCAALLLAGCDAAPGEPTASSSAWTSEAVPTGAAPTPERRLDLARIEAEYDVELLRDLGQDAEADRQQRVFEQLVAGELQPDPDGFGDAACATVKRMLPALGPSGARGQDTVARLLGYTVMVATADVNQTIGGADTDAVLKKTCPAERAELLKKVELKSVDDVQDHYES</sequence>
<name>A0ABS5THF6_9ACTN</name>
<feature type="region of interest" description="Disordered" evidence="1">
    <location>
        <begin position="30"/>
        <end position="50"/>
    </location>
</feature>
<dbReference type="RefSeq" id="WP_214155785.1">
    <property type="nucleotide sequence ID" value="NZ_JAHBAY010000004.1"/>
</dbReference>
<keyword evidence="2" id="KW-0732">Signal</keyword>
<gene>
    <name evidence="3" type="ORF">KIH74_11165</name>
</gene>
<comment type="caution">
    <text evidence="3">The sequence shown here is derived from an EMBL/GenBank/DDBJ whole genome shotgun (WGS) entry which is preliminary data.</text>
</comment>
<evidence type="ECO:0000313" key="4">
    <source>
        <dbReference type="Proteomes" id="UP001197247"/>
    </source>
</evidence>
<evidence type="ECO:0000256" key="1">
    <source>
        <dbReference type="SAM" id="MobiDB-lite"/>
    </source>
</evidence>
<accession>A0ABS5THF6</accession>
<protein>
    <recommendedName>
        <fullName evidence="5">Lipoprotein</fullName>
    </recommendedName>
</protein>
<evidence type="ECO:0008006" key="5">
    <source>
        <dbReference type="Google" id="ProtNLM"/>
    </source>
</evidence>
<proteinExistence type="predicted"/>
<feature type="signal peptide" evidence="2">
    <location>
        <begin position="1"/>
        <end position="26"/>
    </location>
</feature>
<dbReference type="Proteomes" id="UP001197247">
    <property type="component" value="Unassembled WGS sequence"/>
</dbReference>
<keyword evidence="4" id="KW-1185">Reference proteome</keyword>
<evidence type="ECO:0000313" key="3">
    <source>
        <dbReference type="EMBL" id="MBT0769483.1"/>
    </source>
</evidence>
<dbReference type="PROSITE" id="PS51257">
    <property type="entry name" value="PROKAR_LIPOPROTEIN"/>
    <property type="match status" value="1"/>
</dbReference>
<dbReference type="EMBL" id="JAHBAY010000004">
    <property type="protein sequence ID" value="MBT0769483.1"/>
    <property type="molecule type" value="Genomic_DNA"/>
</dbReference>
<evidence type="ECO:0000256" key="2">
    <source>
        <dbReference type="SAM" id="SignalP"/>
    </source>
</evidence>
<feature type="chain" id="PRO_5046976816" description="Lipoprotein" evidence="2">
    <location>
        <begin position="27"/>
        <end position="183"/>
    </location>
</feature>